<keyword evidence="2" id="KW-1133">Transmembrane helix</keyword>
<feature type="domain" description="SMODS and SLOG-associating 2TM effector" evidence="3">
    <location>
        <begin position="57"/>
        <end position="154"/>
    </location>
</feature>
<evidence type="ECO:0000256" key="2">
    <source>
        <dbReference type="SAM" id="Phobius"/>
    </source>
</evidence>
<feature type="transmembrane region" description="Helical" evidence="2">
    <location>
        <begin position="70"/>
        <end position="94"/>
    </location>
</feature>
<evidence type="ECO:0000259" key="3">
    <source>
        <dbReference type="Pfam" id="PF18142"/>
    </source>
</evidence>
<dbReference type="EMBL" id="KV428467">
    <property type="protein sequence ID" value="KZT31760.1"/>
    <property type="molecule type" value="Genomic_DNA"/>
</dbReference>
<organism evidence="4 5">
    <name type="scientific">Sistotremastrum suecicum HHB10207 ss-3</name>
    <dbReference type="NCBI Taxonomy" id="1314776"/>
    <lineage>
        <taxon>Eukaryota</taxon>
        <taxon>Fungi</taxon>
        <taxon>Dikarya</taxon>
        <taxon>Basidiomycota</taxon>
        <taxon>Agaricomycotina</taxon>
        <taxon>Agaricomycetes</taxon>
        <taxon>Sistotremastrales</taxon>
        <taxon>Sistotremastraceae</taxon>
        <taxon>Sistotremastrum</taxon>
    </lineage>
</organism>
<evidence type="ECO:0000313" key="4">
    <source>
        <dbReference type="EMBL" id="KZT31760.1"/>
    </source>
</evidence>
<accession>A0A165X2F7</accession>
<keyword evidence="2" id="KW-0472">Membrane</keyword>
<dbReference type="Pfam" id="PF18142">
    <property type="entry name" value="SLATT_fungal"/>
    <property type="match status" value="1"/>
</dbReference>
<dbReference type="OrthoDB" id="3245801at2759"/>
<name>A0A165X2F7_9AGAM</name>
<sequence>MYQGSSRSKLTRAHIFYRYILLVHSFTNSITSFQFQSQGPVQPLSVEERLQPTLDTALQHQKQYSTQATAYAVVLNVCITLQILLGAMITALAAVASKHAGATTAVLGACSTLVATYLAKARSGGEPESSRGRSTELEKLIREIQAFILDFGKERPRLSAATFVASSSSSREQNDGNSTQRQSRPERSLTVDAVKAHEAQEFLNAKDKWLDARIERFRQELEKLQSSFNGRSNLFTSNAVP</sequence>
<gene>
    <name evidence="4" type="ORF">SISSUDRAFT_664692</name>
</gene>
<evidence type="ECO:0000256" key="1">
    <source>
        <dbReference type="SAM" id="MobiDB-lite"/>
    </source>
</evidence>
<dbReference type="AlphaFoldDB" id="A0A165X2F7"/>
<dbReference type="PANTHER" id="PTHR38793:SF3">
    <property type="entry name" value="SMODS AND SLOG-ASSOCIATING 2TM EFFECTOR DOMAIN-CONTAINING PROTEIN"/>
    <property type="match status" value="1"/>
</dbReference>
<reference evidence="4 5" key="1">
    <citation type="journal article" date="2016" name="Mol. Biol. Evol.">
        <title>Comparative Genomics of Early-Diverging Mushroom-Forming Fungi Provides Insights into the Origins of Lignocellulose Decay Capabilities.</title>
        <authorList>
            <person name="Nagy L.G."/>
            <person name="Riley R."/>
            <person name="Tritt A."/>
            <person name="Adam C."/>
            <person name="Daum C."/>
            <person name="Floudas D."/>
            <person name="Sun H."/>
            <person name="Yadav J.S."/>
            <person name="Pangilinan J."/>
            <person name="Larsson K.H."/>
            <person name="Matsuura K."/>
            <person name="Barry K."/>
            <person name="Labutti K."/>
            <person name="Kuo R."/>
            <person name="Ohm R.A."/>
            <person name="Bhattacharya S.S."/>
            <person name="Shirouzu T."/>
            <person name="Yoshinaga Y."/>
            <person name="Martin F.M."/>
            <person name="Grigoriev I.V."/>
            <person name="Hibbett D.S."/>
        </authorList>
    </citation>
    <scope>NUCLEOTIDE SEQUENCE [LARGE SCALE GENOMIC DNA]</scope>
    <source>
        <strain evidence="4 5">HHB10207 ss-3</strain>
    </source>
</reference>
<keyword evidence="5" id="KW-1185">Reference proteome</keyword>
<dbReference type="STRING" id="1314776.A0A165X2F7"/>
<feature type="transmembrane region" description="Helical" evidence="2">
    <location>
        <begin position="100"/>
        <end position="119"/>
    </location>
</feature>
<evidence type="ECO:0000313" key="5">
    <source>
        <dbReference type="Proteomes" id="UP000076798"/>
    </source>
</evidence>
<keyword evidence="2" id="KW-0812">Transmembrane</keyword>
<protein>
    <recommendedName>
        <fullName evidence="3">SMODS and SLOG-associating 2TM effector domain-containing protein</fullName>
    </recommendedName>
</protein>
<dbReference type="Proteomes" id="UP000076798">
    <property type="component" value="Unassembled WGS sequence"/>
</dbReference>
<dbReference type="PANTHER" id="PTHR38793">
    <property type="entry name" value="SLATT_FUNGAL DOMAIN-CONTAINING PROTEIN-RELATED"/>
    <property type="match status" value="1"/>
</dbReference>
<proteinExistence type="predicted"/>
<dbReference type="InterPro" id="IPR041622">
    <property type="entry name" value="SLATT_fungi"/>
</dbReference>
<dbReference type="NCBIfam" id="NF033635">
    <property type="entry name" value="SLATT_fungal"/>
    <property type="match status" value="1"/>
</dbReference>
<feature type="region of interest" description="Disordered" evidence="1">
    <location>
        <begin position="163"/>
        <end position="188"/>
    </location>
</feature>